<dbReference type="EMBL" id="HBEL01012341">
    <property type="protein sequence ID" value="CAD8409785.1"/>
    <property type="molecule type" value="Transcribed_RNA"/>
</dbReference>
<accession>A0A7S0C160</accession>
<organism evidence="2">
    <name type="scientific">Proboscia inermis</name>
    <dbReference type="NCBI Taxonomy" id="420281"/>
    <lineage>
        <taxon>Eukaryota</taxon>
        <taxon>Sar</taxon>
        <taxon>Stramenopiles</taxon>
        <taxon>Ochrophyta</taxon>
        <taxon>Bacillariophyta</taxon>
        <taxon>Coscinodiscophyceae</taxon>
        <taxon>Rhizosoleniophycidae</taxon>
        <taxon>Rhizosoleniales</taxon>
        <taxon>Rhizosoleniaceae</taxon>
        <taxon>Proboscia</taxon>
    </lineage>
</organism>
<feature type="domain" description="Endonuclease/exonuclease/phosphatase" evidence="1">
    <location>
        <begin position="16"/>
        <end position="195"/>
    </location>
</feature>
<dbReference type="InterPro" id="IPR005135">
    <property type="entry name" value="Endo/exonuclease/phosphatase"/>
</dbReference>
<name>A0A7S0C160_9STRA</name>
<dbReference type="Pfam" id="PF03372">
    <property type="entry name" value="Exo_endo_phos"/>
    <property type="match status" value="1"/>
</dbReference>
<dbReference type="SUPFAM" id="SSF56219">
    <property type="entry name" value="DNase I-like"/>
    <property type="match status" value="1"/>
</dbReference>
<protein>
    <recommendedName>
        <fullName evidence="1">Endonuclease/exonuclease/phosphatase domain-containing protein</fullName>
    </recommendedName>
</protein>
<dbReference type="GO" id="GO:0003824">
    <property type="term" value="F:catalytic activity"/>
    <property type="evidence" value="ECO:0007669"/>
    <property type="project" value="InterPro"/>
</dbReference>
<proteinExistence type="predicted"/>
<evidence type="ECO:0000259" key="1">
    <source>
        <dbReference type="Pfam" id="PF03372"/>
    </source>
</evidence>
<sequence>MRVIVQNLQKRPGLASSLVREHKPDVLLAQEINLKTEDEALFKTAAHNTSKMGFGTAVYGRGPTSITDMILVNSPHAETGWLIVKKTTVALYEDGVHLVSFHGYNGMPFKSVSKLIDHVAAVLAVIPKGSPAVFAGDFNTWSKEHVDAVTNLMMNEGFMLACSWPYPGRKLPLDHAFIRDLRLDSYTTYQNESDHIGIILDLHLDP</sequence>
<gene>
    <name evidence="2" type="ORF">PINE0816_LOCUS5908</name>
</gene>
<dbReference type="InterPro" id="IPR036691">
    <property type="entry name" value="Endo/exonu/phosph_ase_sf"/>
</dbReference>
<evidence type="ECO:0000313" key="2">
    <source>
        <dbReference type="EMBL" id="CAD8409785.1"/>
    </source>
</evidence>
<reference evidence="2" key="1">
    <citation type="submission" date="2021-01" db="EMBL/GenBank/DDBJ databases">
        <authorList>
            <person name="Corre E."/>
            <person name="Pelletier E."/>
            <person name="Niang G."/>
            <person name="Scheremetjew M."/>
            <person name="Finn R."/>
            <person name="Kale V."/>
            <person name="Holt S."/>
            <person name="Cochrane G."/>
            <person name="Meng A."/>
            <person name="Brown T."/>
            <person name="Cohen L."/>
        </authorList>
    </citation>
    <scope>NUCLEOTIDE SEQUENCE</scope>
    <source>
        <strain evidence="2">CCAP1064/1</strain>
    </source>
</reference>
<dbReference type="Gene3D" id="3.60.10.10">
    <property type="entry name" value="Endonuclease/exonuclease/phosphatase"/>
    <property type="match status" value="1"/>
</dbReference>
<dbReference type="AlphaFoldDB" id="A0A7S0C160"/>